<sequence>MKHIQLMKKLVLFALGLLVLAVAGLGIYGYWGLDQHILSPTNSANSAGAANAVSIATPESELARGAYLVKQANCMACHTAAGGQPYAGGRLLRSAYGDFYAPNITSDKTHGIGTWSADDFWNALHNGKGKGGRLLYPAFPFENYTHITRADADAMWRYLQTLPAVAQANQEHRLDFPYNQRWTLAWWRALYFRTGELPYQAQQTASWNRGAYLVRALGHCSACHATRNGLGGSSGSADLSGATMFASLWYAPSLQDARDSHVASFSSEELAQLLQQGQNQHRALLGPMAEVVKTSLQGWRDDDVAAMTEYLQTEARRSSTKPVKEADFLDRSLQRASVSQEELEVLMIRGEKLYRQHCAACHLDDGKGRYGIYPRLAGNASVQRDSSSNLIRAILAGGFAPSTEKHPRPFGMPPFSYVLDDTEVALVATYVRNSWGNRASIVSPSEVNAYRTVSLD</sequence>
<dbReference type="Gene3D" id="1.10.760.10">
    <property type="entry name" value="Cytochrome c-like domain"/>
    <property type="match status" value="3"/>
</dbReference>
<dbReference type="Proteomes" id="UP001181355">
    <property type="component" value="Chromosome"/>
</dbReference>
<evidence type="ECO:0000256" key="3">
    <source>
        <dbReference type="ARBA" id="ARBA00023004"/>
    </source>
</evidence>
<dbReference type="InterPro" id="IPR051459">
    <property type="entry name" value="Cytochrome_c-type_DH"/>
</dbReference>
<feature type="domain" description="Cytochrome c" evidence="5">
    <location>
        <begin position="345"/>
        <end position="435"/>
    </location>
</feature>
<dbReference type="InterPro" id="IPR009056">
    <property type="entry name" value="Cyt_c-like_dom"/>
</dbReference>
<evidence type="ECO:0000256" key="4">
    <source>
        <dbReference type="PROSITE-ProRule" id="PRU00433"/>
    </source>
</evidence>
<evidence type="ECO:0000259" key="5">
    <source>
        <dbReference type="PROSITE" id="PS51007"/>
    </source>
</evidence>
<name>A0ABY9RKX4_9BURK</name>
<dbReference type="InterPro" id="IPR014353">
    <property type="entry name" value="Membr-bd_ADH_cyt_c"/>
</dbReference>
<evidence type="ECO:0000256" key="1">
    <source>
        <dbReference type="ARBA" id="ARBA00022617"/>
    </source>
</evidence>
<dbReference type="InterPro" id="IPR036909">
    <property type="entry name" value="Cyt_c-like_dom_sf"/>
</dbReference>
<dbReference type="EMBL" id="CP133720">
    <property type="protein sequence ID" value="WMW81875.1"/>
    <property type="molecule type" value="Genomic_DNA"/>
</dbReference>
<dbReference type="PANTHER" id="PTHR35008:SF4">
    <property type="entry name" value="BLL4482 PROTEIN"/>
    <property type="match status" value="1"/>
</dbReference>
<accession>A0ABY9RKX4</accession>
<dbReference type="SUPFAM" id="SSF46626">
    <property type="entry name" value="Cytochrome c"/>
    <property type="match status" value="3"/>
</dbReference>
<organism evidence="6 7">
    <name type="scientific">Undibacterium cyanobacteriorum</name>
    <dbReference type="NCBI Taxonomy" id="3073561"/>
    <lineage>
        <taxon>Bacteria</taxon>
        <taxon>Pseudomonadati</taxon>
        <taxon>Pseudomonadota</taxon>
        <taxon>Betaproteobacteria</taxon>
        <taxon>Burkholderiales</taxon>
        <taxon>Oxalobacteraceae</taxon>
        <taxon>Undibacterium</taxon>
    </lineage>
</organism>
<reference evidence="6" key="1">
    <citation type="submission" date="2023-09" db="EMBL/GenBank/DDBJ databases">
        <title>Undibacterium sp. 20NA77.5 isolated from freshwater.</title>
        <authorList>
            <person name="Le V."/>
            <person name="Ko S.-R."/>
            <person name="Ahn C.-Y."/>
            <person name="Oh H.-M."/>
        </authorList>
    </citation>
    <scope>NUCLEOTIDE SEQUENCE</scope>
    <source>
        <strain evidence="6">20NA77.5</strain>
    </source>
</reference>
<protein>
    <submittedName>
        <fullName evidence="6">Cytochrome c</fullName>
    </submittedName>
</protein>
<dbReference type="PANTHER" id="PTHR35008">
    <property type="entry name" value="BLL4482 PROTEIN-RELATED"/>
    <property type="match status" value="1"/>
</dbReference>
<dbReference type="RefSeq" id="WP_309483352.1">
    <property type="nucleotide sequence ID" value="NZ_CP133720.1"/>
</dbReference>
<keyword evidence="7" id="KW-1185">Reference proteome</keyword>
<keyword evidence="1 4" id="KW-0349">Heme</keyword>
<keyword evidence="3 4" id="KW-0408">Iron</keyword>
<gene>
    <name evidence="6" type="ORF">RF679_06215</name>
</gene>
<dbReference type="PROSITE" id="PS51007">
    <property type="entry name" value="CYTC"/>
    <property type="match status" value="3"/>
</dbReference>
<proteinExistence type="predicted"/>
<evidence type="ECO:0000313" key="7">
    <source>
        <dbReference type="Proteomes" id="UP001181355"/>
    </source>
</evidence>
<feature type="domain" description="Cytochrome c" evidence="5">
    <location>
        <begin position="205"/>
        <end position="315"/>
    </location>
</feature>
<dbReference type="Pfam" id="PF00034">
    <property type="entry name" value="Cytochrom_C"/>
    <property type="match status" value="2"/>
</dbReference>
<keyword evidence="2 4" id="KW-0479">Metal-binding</keyword>
<feature type="domain" description="Cytochrome c" evidence="5">
    <location>
        <begin position="60"/>
        <end position="163"/>
    </location>
</feature>
<evidence type="ECO:0000313" key="6">
    <source>
        <dbReference type="EMBL" id="WMW81875.1"/>
    </source>
</evidence>
<evidence type="ECO:0000256" key="2">
    <source>
        <dbReference type="ARBA" id="ARBA00022723"/>
    </source>
</evidence>
<dbReference type="PIRSF" id="PIRSF000018">
    <property type="entry name" value="Mb_ADH_cyt_c"/>
    <property type="match status" value="1"/>
</dbReference>